<dbReference type="Proteomes" id="UP000239504">
    <property type="component" value="Unassembled WGS sequence"/>
</dbReference>
<dbReference type="InterPro" id="IPR040476">
    <property type="entry name" value="CSD2"/>
</dbReference>
<dbReference type="PROSITE" id="PS50126">
    <property type="entry name" value="S1"/>
    <property type="match status" value="1"/>
</dbReference>
<reference evidence="10 11" key="1">
    <citation type="submission" date="2017-12" db="EMBL/GenBank/DDBJ databases">
        <authorList>
            <person name="Hurst M.R.H."/>
        </authorList>
    </citation>
    <scope>NUCLEOTIDE SEQUENCE [LARGE SCALE GENOMIC DNA]</scope>
    <source>
        <strain evidence="10 11">SY-3-19</strain>
    </source>
</reference>
<dbReference type="Gene3D" id="2.40.50.140">
    <property type="entry name" value="Nucleic acid-binding proteins"/>
    <property type="match status" value="1"/>
</dbReference>
<protein>
    <recommendedName>
        <fullName evidence="7">Ribonuclease R</fullName>
        <shortName evidence="7">RNase R</shortName>
        <ecNumber evidence="7">3.1.13.1</ecNumber>
    </recommendedName>
</protein>
<dbReference type="EC" id="3.1.13.1" evidence="7"/>
<keyword evidence="5 7" id="KW-0269">Exonuclease</keyword>
<dbReference type="Pfam" id="PF17876">
    <property type="entry name" value="CSD2"/>
    <property type="match status" value="1"/>
</dbReference>
<dbReference type="SMART" id="SM00316">
    <property type="entry name" value="S1"/>
    <property type="match status" value="1"/>
</dbReference>
<name>A0A2S7JZR7_9PROT</name>
<comment type="caution">
    <text evidence="10">The sequence shown here is derived from an EMBL/GenBank/DDBJ whole genome shotgun (WGS) entry which is preliminary data.</text>
</comment>
<dbReference type="Pfam" id="PF00773">
    <property type="entry name" value="RNB"/>
    <property type="match status" value="1"/>
</dbReference>
<feature type="region of interest" description="Disordered" evidence="8">
    <location>
        <begin position="718"/>
        <end position="781"/>
    </location>
</feature>
<dbReference type="OrthoDB" id="9764149at2"/>
<evidence type="ECO:0000256" key="8">
    <source>
        <dbReference type="SAM" id="MobiDB-lite"/>
    </source>
</evidence>
<dbReference type="NCBIfam" id="TIGR00358">
    <property type="entry name" value="3_prime_RNase"/>
    <property type="match status" value="1"/>
</dbReference>
<dbReference type="InterPro" id="IPR050180">
    <property type="entry name" value="RNR_Ribonuclease"/>
</dbReference>
<dbReference type="PANTHER" id="PTHR23355">
    <property type="entry name" value="RIBONUCLEASE"/>
    <property type="match status" value="1"/>
</dbReference>
<keyword evidence="11" id="KW-1185">Reference proteome</keyword>
<comment type="subcellular location">
    <subcellularLocation>
        <location evidence="7">Cytoplasm</location>
    </subcellularLocation>
</comment>
<keyword evidence="4 7" id="KW-0378">Hydrolase</keyword>
<evidence type="ECO:0000256" key="6">
    <source>
        <dbReference type="ARBA" id="ARBA00022884"/>
    </source>
</evidence>
<dbReference type="InterPro" id="IPR011805">
    <property type="entry name" value="RNase_R"/>
</dbReference>
<evidence type="ECO:0000259" key="9">
    <source>
        <dbReference type="PROSITE" id="PS50126"/>
    </source>
</evidence>
<dbReference type="CDD" id="cd04471">
    <property type="entry name" value="S1_RNase_R"/>
    <property type="match status" value="1"/>
</dbReference>
<evidence type="ECO:0000256" key="7">
    <source>
        <dbReference type="HAMAP-Rule" id="MF_01895"/>
    </source>
</evidence>
<dbReference type="Pfam" id="PF00575">
    <property type="entry name" value="S1"/>
    <property type="match status" value="1"/>
</dbReference>
<dbReference type="InterPro" id="IPR004476">
    <property type="entry name" value="RNase_II/RNase_R"/>
</dbReference>
<dbReference type="InterPro" id="IPR022966">
    <property type="entry name" value="RNase_II/R_CS"/>
</dbReference>
<dbReference type="InterPro" id="IPR001900">
    <property type="entry name" value="RNase_II/R"/>
</dbReference>
<dbReference type="GO" id="GO:0006402">
    <property type="term" value="P:mRNA catabolic process"/>
    <property type="evidence" value="ECO:0007669"/>
    <property type="project" value="TreeGrafter"/>
</dbReference>
<dbReference type="HAMAP" id="MF_01895">
    <property type="entry name" value="RNase_R"/>
    <property type="match status" value="1"/>
</dbReference>
<dbReference type="EMBL" id="PJCH01000017">
    <property type="protein sequence ID" value="PQA85740.1"/>
    <property type="molecule type" value="Genomic_DNA"/>
</dbReference>
<dbReference type="PROSITE" id="PS01175">
    <property type="entry name" value="RIBONUCLEASE_II"/>
    <property type="match status" value="1"/>
</dbReference>
<sequence length="781" mass="86121">MAKRAKPSSPRKSGGLPSKKDIIAYLENADGETARRDIARAFGVKGEARADLRALLKEMDADGSINVKGGKRIERADTLPPVAPIDVMSVDDDGDLLCMPANWRGETEPPMIRLSARRAAKVKPPPGVGDRLLARLFPAGDDGYDASVIKAIGKGAHRFLAVYRERRRGGVAEPVERRARDTFTIDEGDAHGAKDGDLVWVETKNKRGYGPKKARIRSIAGHIDDKHAFSLIALANHGIPTDFPPEVLAEAEKAKLPDLGERTDLRATPLITIDPADAKDHDDAVFAKADDDPDNQGGFRVTVAIADVSYFVKPDSALDKEALKRGNSTYLPDRVVPMLPERLSNDLCSLKPDVDRPCLAVEMVITAGGVKKSHRFMRAMMRSHARLSYEDAQAISEGGKASKELKSVVTHLYDAFHARMKERAKRAPLDLDLPERKIILDDNGDVEKVVKRERFDAHRVIEEFMILANVAAAEALERARTPLIYRVHDEPDEEKLESVRDYLDTLDYSLSKGAVRPANFNQLLKIAGERDQKEMVSEVVLRSQKQAIYDTENIGHFGINLGRYTHFTSPIRRYADLTVHRSLVKAFKLGPNGQTEKEAKALPKIAETISDLERRSIAAERESNDRYLAGYLEDRVGAEFEARIRGVTKFGLFVMLDESGADGFIPMRSIGAERYRFEEKDHAVIGETTGGMYRLGQAVKVRLEEAAPLTGGLRFEMLSDPLPGAPKRKGTVGQPSKPGHGRKAAAKKRGASKGKGAKAAKDKPANKKKRRSKANAKPRRG</sequence>
<dbReference type="SMART" id="SM00955">
    <property type="entry name" value="RNB"/>
    <property type="match status" value="1"/>
</dbReference>
<accession>A0A2S7JZR7</accession>
<keyword evidence="6 7" id="KW-0694">RNA-binding</keyword>
<gene>
    <name evidence="7 10" type="primary">rnr</name>
    <name evidence="10" type="ORF">CW354_22710</name>
</gene>
<comment type="function">
    <text evidence="7">3'-5' exoribonuclease that releases 5'-nucleoside monophosphates and is involved in maturation of structured RNAs.</text>
</comment>
<evidence type="ECO:0000313" key="10">
    <source>
        <dbReference type="EMBL" id="PQA85740.1"/>
    </source>
</evidence>
<feature type="compositionally biased region" description="Basic residues" evidence="8">
    <location>
        <begin position="739"/>
        <end position="758"/>
    </location>
</feature>
<comment type="similarity">
    <text evidence="7">Belongs to the RNR ribonuclease family. RNase R subfamily.</text>
</comment>
<organism evidence="10 11">
    <name type="scientific">Hyphococcus luteus</name>
    <dbReference type="NCBI Taxonomy" id="2058213"/>
    <lineage>
        <taxon>Bacteria</taxon>
        <taxon>Pseudomonadati</taxon>
        <taxon>Pseudomonadota</taxon>
        <taxon>Alphaproteobacteria</taxon>
        <taxon>Parvularculales</taxon>
        <taxon>Parvularculaceae</taxon>
        <taxon>Hyphococcus</taxon>
    </lineage>
</organism>
<dbReference type="GO" id="GO:0003723">
    <property type="term" value="F:RNA binding"/>
    <property type="evidence" value="ECO:0007669"/>
    <property type="project" value="UniProtKB-UniRule"/>
</dbReference>
<feature type="domain" description="S1 motif" evidence="9">
    <location>
        <begin position="637"/>
        <end position="718"/>
    </location>
</feature>
<comment type="catalytic activity">
    <reaction evidence="1 7">
        <text>Exonucleolytic cleavage in the 3'- to 5'-direction to yield nucleoside 5'-phosphates.</text>
        <dbReference type="EC" id="3.1.13.1"/>
    </reaction>
</comment>
<dbReference type="PANTHER" id="PTHR23355:SF9">
    <property type="entry name" value="DIS3-LIKE EXONUCLEASE 2"/>
    <property type="match status" value="1"/>
</dbReference>
<evidence type="ECO:0000256" key="3">
    <source>
        <dbReference type="ARBA" id="ARBA00022722"/>
    </source>
</evidence>
<feature type="region of interest" description="Disordered" evidence="8">
    <location>
        <begin position="1"/>
        <end position="20"/>
    </location>
</feature>
<dbReference type="InterPro" id="IPR012340">
    <property type="entry name" value="NA-bd_OB-fold"/>
</dbReference>
<dbReference type="RefSeq" id="WP_104832379.1">
    <property type="nucleotide sequence ID" value="NZ_PJCH01000017.1"/>
</dbReference>
<dbReference type="AlphaFoldDB" id="A0A2S7JZR7"/>
<evidence type="ECO:0000256" key="5">
    <source>
        <dbReference type="ARBA" id="ARBA00022839"/>
    </source>
</evidence>
<dbReference type="GO" id="GO:0005829">
    <property type="term" value="C:cytosol"/>
    <property type="evidence" value="ECO:0007669"/>
    <property type="project" value="TreeGrafter"/>
</dbReference>
<proteinExistence type="inferred from homology"/>
<dbReference type="SUPFAM" id="SSF50249">
    <property type="entry name" value="Nucleic acid-binding proteins"/>
    <property type="match status" value="2"/>
</dbReference>
<feature type="compositionally biased region" description="Basic residues" evidence="8">
    <location>
        <begin position="766"/>
        <end position="781"/>
    </location>
</feature>
<dbReference type="NCBIfam" id="TIGR02063">
    <property type="entry name" value="RNase_R"/>
    <property type="match status" value="1"/>
</dbReference>
<evidence type="ECO:0000256" key="4">
    <source>
        <dbReference type="ARBA" id="ARBA00022801"/>
    </source>
</evidence>
<keyword evidence="3 7" id="KW-0540">Nuclease</keyword>
<keyword evidence="2 7" id="KW-0963">Cytoplasm</keyword>
<evidence type="ECO:0000313" key="11">
    <source>
        <dbReference type="Proteomes" id="UP000239504"/>
    </source>
</evidence>
<dbReference type="InterPro" id="IPR003029">
    <property type="entry name" value="S1_domain"/>
</dbReference>
<dbReference type="GO" id="GO:0008859">
    <property type="term" value="F:exoribonuclease II activity"/>
    <property type="evidence" value="ECO:0007669"/>
    <property type="project" value="UniProtKB-UniRule"/>
</dbReference>
<evidence type="ECO:0000256" key="1">
    <source>
        <dbReference type="ARBA" id="ARBA00001849"/>
    </source>
</evidence>
<evidence type="ECO:0000256" key="2">
    <source>
        <dbReference type="ARBA" id="ARBA00022490"/>
    </source>
</evidence>